<feature type="transmembrane region" description="Helical" evidence="1">
    <location>
        <begin position="153"/>
        <end position="172"/>
    </location>
</feature>
<keyword evidence="3" id="KW-1185">Reference proteome</keyword>
<evidence type="ECO:0000256" key="1">
    <source>
        <dbReference type="SAM" id="Phobius"/>
    </source>
</evidence>
<dbReference type="Pfam" id="PF14256">
    <property type="entry name" value="YwiC"/>
    <property type="match status" value="1"/>
</dbReference>
<dbReference type="AlphaFoldDB" id="A0A3S9PYU2"/>
<reference evidence="2 3" key="1">
    <citation type="submission" date="2018-12" db="EMBL/GenBank/DDBJ databases">
        <title>Complete genome sequence of Flaviflexus sp. H23T48.</title>
        <authorList>
            <person name="Bae J.-W."/>
            <person name="Lee J.-Y."/>
        </authorList>
    </citation>
    <scope>NUCLEOTIDE SEQUENCE [LARGE SCALE GENOMIC DNA]</scope>
    <source>
        <strain evidence="2 3">H23T48</strain>
    </source>
</reference>
<dbReference type="RefSeq" id="WP_126704271.1">
    <property type="nucleotide sequence ID" value="NZ_CP034593.1"/>
</dbReference>
<evidence type="ECO:0000313" key="3">
    <source>
        <dbReference type="Proteomes" id="UP000280344"/>
    </source>
</evidence>
<dbReference type="Proteomes" id="UP000280344">
    <property type="component" value="Chromosome"/>
</dbReference>
<feature type="transmembrane region" description="Helical" evidence="1">
    <location>
        <begin position="36"/>
        <end position="55"/>
    </location>
</feature>
<feature type="transmembrane region" description="Helical" evidence="1">
    <location>
        <begin position="184"/>
        <end position="217"/>
    </location>
</feature>
<proteinExistence type="predicted"/>
<keyword evidence="1" id="KW-0812">Transmembrane</keyword>
<protein>
    <recommendedName>
        <fullName evidence="4">YwiC-like family protein</fullName>
    </recommendedName>
</protein>
<dbReference type="KEGG" id="flh:EJ997_09115"/>
<feature type="transmembrane region" description="Helical" evidence="1">
    <location>
        <begin position="12"/>
        <end position="30"/>
    </location>
</feature>
<accession>A0A3S9PYU2</accession>
<evidence type="ECO:0008006" key="4">
    <source>
        <dbReference type="Google" id="ProtNLM"/>
    </source>
</evidence>
<keyword evidence="1" id="KW-1133">Transmembrane helix</keyword>
<dbReference type="OrthoDB" id="2380563at2"/>
<gene>
    <name evidence="2" type="ORF">EJ997_09115</name>
</gene>
<sequence>MASRGWVPNYHGAWAMIIVPPFVGTILSSFHPHHLLLLAVWWIGYFAFFSTGQWLRSRRKVRYRKPVIVYGTLTCLAGIPLAFLVPELIIWVPVFLPLIIITAWQSIQRKDRSLLNDTVTVVAAGLLTPVAFHLATLLGTVPQGRHGWEAWDWMWLATASITAYFVGTAFYVKTNIRERGNEGFFWLAVGYHAVFATAATVFAFMGVFPILHAVVWWALTARTYAVSTYSAKIGRRVSVKAIGIWEIITTVAVTGSLLM</sequence>
<organism evidence="2 3">
    <name type="scientific">Flaviflexus ciconiae</name>
    <dbReference type="NCBI Taxonomy" id="2496867"/>
    <lineage>
        <taxon>Bacteria</taxon>
        <taxon>Bacillati</taxon>
        <taxon>Actinomycetota</taxon>
        <taxon>Actinomycetes</taxon>
        <taxon>Actinomycetales</taxon>
        <taxon>Actinomycetaceae</taxon>
        <taxon>Flaviflexus</taxon>
    </lineage>
</organism>
<name>A0A3S9PYU2_9ACTO</name>
<feature type="transmembrane region" description="Helical" evidence="1">
    <location>
        <begin position="67"/>
        <end position="83"/>
    </location>
</feature>
<keyword evidence="1" id="KW-0472">Membrane</keyword>
<feature type="transmembrane region" description="Helical" evidence="1">
    <location>
        <begin position="119"/>
        <end position="141"/>
    </location>
</feature>
<feature type="transmembrane region" description="Helical" evidence="1">
    <location>
        <begin position="89"/>
        <end position="107"/>
    </location>
</feature>
<dbReference type="EMBL" id="CP034593">
    <property type="protein sequence ID" value="AZQ77468.1"/>
    <property type="molecule type" value="Genomic_DNA"/>
</dbReference>
<evidence type="ECO:0000313" key="2">
    <source>
        <dbReference type="EMBL" id="AZQ77468.1"/>
    </source>
</evidence>
<dbReference type="InterPro" id="IPR025576">
    <property type="entry name" value="YwiC"/>
</dbReference>